<organism evidence="1 2">
    <name type="scientific">Nocardia nova SH22a</name>
    <dbReference type="NCBI Taxonomy" id="1415166"/>
    <lineage>
        <taxon>Bacteria</taxon>
        <taxon>Bacillati</taxon>
        <taxon>Actinomycetota</taxon>
        <taxon>Actinomycetes</taxon>
        <taxon>Mycobacteriales</taxon>
        <taxon>Nocardiaceae</taxon>
        <taxon>Nocardia</taxon>
    </lineage>
</organism>
<proteinExistence type="predicted"/>
<keyword evidence="2" id="KW-1185">Reference proteome</keyword>
<evidence type="ECO:0000313" key="1">
    <source>
        <dbReference type="EMBL" id="AHH21979.1"/>
    </source>
</evidence>
<dbReference type="Proteomes" id="UP000019150">
    <property type="component" value="Chromosome"/>
</dbReference>
<evidence type="ECO:0000313" key="2">
    <source>
        <dbReference type="Proteomes" id="UP000019150"/>
    </source>
</evidence>
<reference evidence="1 2" key="1">
    <citation type="journal article" date="2014" name="Appl. Environ. Microbiol.">
        <title>Insights into the Microbial Degradation of Rubber and Gutta-Percha by Analysis of the Complete Genome of Nocardia nova SH22a.</title>
        <authorList>
            <person name="Luo Q."/>
            <person name="Hiessl S."/>
            <person name="Poehlein A."/>
            <person name="Daniel R."/>
            <person name="Steinbuchel A."/>
        </authorList>
    </citation>
    <scope>NUCLEOTIDE SEQUENCE [LARGE SCALE GENOMIC DNA]</scope>
    <source>
        <strain evidence="1">SH22a</strain>
    </source>
</reference>
<dbReference type="EMBL" id="CP006850">
    <property type="protein sequence ID" value="AHH21979.1"/>
    <property type="molecule type" value="Genomic_DNA"/>
</dbReference>
<dbReference type="HOGENOM" id="CLU_2554878_0_0_11"/>
<sequence length="82" mass="8923">MSTAKPALPQRHPSVSAPADWSATIALLDDLLDALRAWQPSDLPPTPPTEQDLAAIDAVADRPRPPELFVQSRAKMRESPTK</sequence>
<dbReference type="KEGG" id="nno:NONO_c72220"/>
<accession>W5TS54</accession>
<dbReference type="STRING" id="1415166.NONO_c72220"/>
<name>W5TS54_9NOCA</name>
<protein>
    <submittedName>
        <fullName evidence="1">Uncharacterized protein</fullName>
    </submittedName>
</protein>
<gene>
    <name evidence="1" type="ORF">NONO_c72220</name>
</gene>
<dbReference type="AlphaFoldDB" id="W5TS54"/>